<evidence type="ECO:0000313" key="4">
    <source>
        <dbReference type="Proteomes" id="UP000315995"/>
    </source>
</evidence>
<organism evidence="3 4">
    <name type="scientific">Persicimonas caeni</name>
    <dbReference type="NCBI Taxonomy" id="2292766"/>
    <lineage>
        <taxon>Bacteria</taxon>
        <taxon>Deltaproteobacteria</taxon>
        <taxon>Bradymonadales</taxon>
        <taxon>Bradymonadaceae</taxon>
        <taxon>Persicimonas</taxon>
    </lineage>
</organism>
<dbReference type="OrthoDB" id="10013736at2"/>
<gene>
    <name evidence="3" type="ORF">FIV42_23590</name>
</gene>
<evidence type="ECO:0000256" key="1">
    <source>
        <dbReference type="SAM" id="MobiDB-lite"/>
    </source>
</evidence>
<feature type="compositionally biased region" description="Basic and acidic residues" evidence="1">
    <location>
        <begin position="208"/>
        <end position="217"/>
    </location>
</feature>
<feature type="region of interest" description="Disordered" evidence="1">
    <location>
        <begin position="199"/>
        <end position="226"/>
    </location>
</feature>
<dbReference type="EMBL" id="CP041186">
    <property type="protein sequence ID" value="QDG53618.1"/>
    <property type="molecule type" value="Genomic_DNA"/>
</dbReference>
<dbReference type="PROSITE" id="PS51257">
    <property type="entry name" value="PROKAR_LIPOPROTEIN"/>
    <property type="match status" value="1"/>
</dbReference>
<feature type="signal peptide" evidence="2">
    <location>
        <begin position="1"/>
        <end position="31"/>
    </location>
</feature>
<keyword evidence="4" id="KW-1185">Reference proteome</keyword>
<evidence type="ECO:0000313" key="3">
    <source>
        <dbReference type="EMBL" id="QDG53618.1"/>
    </source>
</evidence>
<evidence type="ECO:0000256" key="2">
    <source>
        <dbReference type="SAM" id="SignalP"/>
    </source>
</evidence>
<name>A0A4Y6PZ73_PERCE</name>
<keyword evidence="2" id="KW-0732">Signal</keyword>
<accession>A0A5B8YGX5</accession>
<feature type="compositionally biased region" description="Basic and acidic residues" evidence="1">
    <location>
        <begin position="396"/>
        <end position="411"/>
    </location>
</feature>
<dbReference type="Proteomes" id="UP000315995">
    <property type="component" value="Chromosome"/>
</dbReference>
<dbReference type="AlphaFoldDB" id="A0A4Y6PZ73"/>
<accession>A0A4Y6PZ73</accession>
<dbReference type="RefSeq" id="WP_141200072.1">
    <property type="nucleotide sequence ID" value="NZ_CP041186.1"/>
</dbReference>
<feature type="region of interest" description="Disordered" evidence="1">
    <location>
        <begin position="395"/>
        <end position="414"/>
    </location>
</feature>
<feature type="chain" id="PRO_5030106732" evidence="2">
    <location>
        <begin position="32"/>
        <end position="475"/>
    </location>
</feature>
<sequence length="475" mass="51672">MLKRMTHTKQTKRSLGTLASLGLLAAGVLGAACGDVGPQDIDSAAPATTVTTTHSLSDAPVTDHLDEAGNYFLICHTGADIPPISVTPSADLASWMRTCMDGVLGQSGPGATDEEITECRRDVMRHFFHMNQDPEWQQDTPLKEGDPYTGMWIDSNYWVTCNTGADIDHFNVTDHVMVEFYEWRDKCLAGASGGTGGPGVGVVHPRLHRDMGSRTEGSRGTSRRSSIANPICQGLMGERIDTHTPGLVYGCSSTKRVSKGGMSRDEFRMFAQDCKDNGNGFPRELPFAPGKDINRDMIYICSTTGRTVQHKDGYQALKSLSGECRENGGNVLYRSFDDPEVGDYIKYLCSSTGETLPHSDGQGAFEAFALDCLQRGGTVLSNVDYAYADVEPVEPIGRDGREDTDNTEKGRVINANDTDGNEILVCFPGKPGQDWISADAPHQDVLDFEEDCKNAGSTVISWGLYPRASVTREER</sequence>
<protein>
    <submittedName>
        <fullName evidence="3">Uncharacterized protein</fullName>
    </submittedName>
</protein>
<proteinExistence type="predicted"/>
<reference evidence="3 4" key="1">
    <citation type="submission" date="2019-06" db="EMBL/GenBank/DDBJ databases">
        <title>Persicimonas caeni gen. nov., sp. nov., a predatory bacterium isolated from solar saltern.</title>
        <authorList>
            <person name="Wang S."/>
        </authorList>
    </citation>
    <scope>NUCLEOTIDE SEQUENCE [LARGE SCALE GENOMIC DNA]</scope>
    <source>
        <strain evidence="3 4">YN101</strain>
    </source>
</reference>